<dbReference type="SMART" id="SM00501">
    <property type="entry name" value="BRIGHT"/>
    <property type="match status" value="1"/>
</dbReference>
<dbReference type="PROSITE" id="PS51011">
    <property type="entry name" value="ARID"/>
    <property type="match status" value="1"/>
</dbReference>
<feature type="region of interest" description="Disordered" evidence="1">
    <location>
        <begin position="801"/>
        <end position="820"/>
    </location>
</feature>
<dbReference type="SMART" id="SM01014">
    <property type="entry name" value="ARID"/>
    <property type="match status" value="1"/>
</dbReference>
<dbReference type="CDD" id="cd16100">
    <property type="entry name" value="ARID"/>
    <property type="match status" value="1"/>
</dbReference>
<dbReference type="SUPFAM" id="SSF46774">
    <property type="entry name" value="ARID-like"/>
    <property type="match status" value="1"/>
</dbReference>
<sequence length="985" mass="107236">MATLQMLSAQGQSNPALNHPYMPQLSARKTLAPNAVPLNASGPQLPPQAYGMLPNQVSPMKSTANPSLVGNPSVTPMNSSISASATLSQLASGAMRPPTLQVSSPVHPGMVTAGLHNIGGRPPQLSPSVSSISGSLPQTPTATMTKPVGKGTTPSTPDKVKSINKAGSEERGHTPKKLTYNPMVAGKTTLKKMQELRSNMKFPENCIDPAMLRKLYDMPYEEFTSFLTDFLRDFIQKHPERKNVKEFKNPQLDNTDVNLQQLFKFVIGSGGFLYVARQKLWKAIGIEMRVSQNNPAAPLLRRWYDDFLLPVEETYVFPRDVGGMAEIEANLAARLKKGKVAAKRKANATDPLLSPIMSSPSATPEPLTDHLPSVPFTPTSGTKGLTSHFSLAASPTSVPSHLPKRSRTMSTLSQMSMPTSTEPLVSTPHEAPAPVPSWQPAIYQTTPTGGHDLTPLLHVAQRSTLIPNVLHGGAIRIPDLVLSLQSRMDMEVSRAINTLVQLSYYYPQQVQLTFCPDLMSALIDTHRLLFTHLRNALMGQSQIGHVTPPLVAADRLPPLLTLPDGQNGHMFESENYSAPLVRACEYSLALGIIWQNLASFEANAQWLAQQSSFVEFFQQMLGFHHQDHCSLTKPRHWLYLQEFRKVLLNLLASLAPQLEISHRPLATHVVNLISAFTQGYADAVADPVQCCERYGWMAMEAFCKLTTTDHNRACLAQLDSATLQPLLDNLVGALAAWDLKNDQPVAPNPLPTSINIHPHNRTSHLSLIVLALYSLTTVASPECLPVDTISQAAEVMGNRAPHTLSLSPSSPTRDTKDQAKTSLQVKAQVFRQRMVQHKLLVPKLLATVIQIQKEVGPSATAMVPRETLAQVARIRQQGGLSPGQSLPNLTISRDIRLDSHGGSIPGEGGIGGGTPSLLSKYTPADSATPEAIICTRSLEILALIFPSDAKYARTYLDDLVTLLQCGGTSVLFTQLVDRLIKIVSE</sequence>
<organism evidence="3 4">
    <name type="scientific">Dispira parvispora</name>
    <dbReference type="NCBI Taxonomy" id="1520584"/>
    <lineage>
        <taxon>Eukaryota</taxon>
        <taxon>Fungi</taxon>
        <taxon>Fungi incertae sedis</taxon>
        <taxon>Zoopagomycota</taxon>
        <taxon>Kickxellomycotina</taxon>
        <taxon>Dimargaritomycetes</taxon>
        <taxon>Dimargaritales</taxon>
        <taxon>Dimargaritaceae</taxon>
        <taxon>Dispira</taxon>
    </lineage>
</organism>
<name>A0A9W8B056_9FUNG</name>
<feature type="compositionally biased region" description="Low complexity" evidence="1">
    <location>
        <begin position="124"/>
        <end position="138"/>
    </location>
</feature>
<reference evidence="3" key="1">
    <citation type="submission" date="2022-07" db="EMBL/GenBank/DDBJ databases">
        <title>Phylogenomic reconstructions and comparative analyses of Kickxellomycotina fungi.</title>
        <authorList>
            <person name="Reynolds N.K."/>
            <person name="Stajich J.E."/>
            <person name="Barry K."/>
            <person name="Grigoriev I.V."/>
            <person name="Crous P."/>
            <person name="Smith M.E."/>
        </authorList>
    </citation>
    <scope>NUCLEOTIDE SEQUENCE</scope>
    <source>
        <strain evidence="3">RSA 1196</strain>
    </source>
</reference>
<comment type="caution">
    <text evidence="3">The sequence shown here is derived from an EMBL/GenBank/DDBJ whole genome shotgun (WGS) entry which is preliminary data.</text>
</comment>
<evidence type="ECO:0000313" key="4">
    <source>
        <dbReference type="Proteomes" id="UP001150925"/>
    </source>
</evidence>
<dbReference type="Pfam" id="PF01388">
    <property type="entry name" value="ARID"/>
    <property type="match status" value="1"/>
</dbReference>
<dbReference type="Proteomes" id="UP001150925">
    <property type="component" value="Unassembled WGS sequence"/>
</dbReference>
<feature type="region of interest" description="Disordered" evidence="1">
    <location>
        <begin position="124"/>
        <end position="180"/>
    </location>
</feature>
<feature type="compositionally biased region" description="Low complexity" evidence="1">
    <location>
        <begin position="803"/>
        <end position="812"/>
    </location>
</feature>
<dbReference type="InterPro" id="IPR036431">
    <property type="entry name" value="ARID_dom_sf"/>
</dbReference>
<dbReference type="EMBL" id="JANBPY010000123">
    <property type="protein sequence ID" value="KAJ1968892.1"/>
    <property type="molecule type" value="Genomic_DNA"/>
</dbReference>
<dbReference type="AlphaFoldDB" id="A0A9W8B056"/>
<gene>
    <name evidence="3" type="ORF">IWQ62_000967</name>
</gene>
<dbReference type="GO" id="GO:0003677">
    <property type="term" value="F:DNA binding"/>
    <property type="evidence" value="ECO:0007669"/>
    <property type="project" value="InterPro"/>
</dbReference>
<keyword evidence="4" id="KW-1185">Reference proteome</keyword>
<dbReference type="InterPro" id="IPR001606">
    <property type="entry name" value="ARID_dom"/>
</dbReference>
<feature type="domain" description="ARID" evidence="2">
    <location>
        <begin position="224"/>
        <end position="316"/>
    </location>
</feature>
<dbReference type="Gene3D" id="1.10.150.60">
    <property type="entry name" value="ARID DNA-binding domain"/>
    <property type="match status" value="1"/>
</dbReference>
<protein>
    <recommendedName>
        <fullName evidence="2">ARID domain-containing protein</fullName>
    </recommendedName>
</protein>
<accession>A0A9W8B056</accession>
<evidence type="ECO:0000259" key="2">
    <source>
        <dbReference type="PROSITE" id="PS51011"/>
    </source>
</evidence>
<evidence type="ECO:0000256" key="1">
    <source>
        <dbReference type="SAM" id="MobiDB-lite"/>
    </source>
</evidence>
<evidence type="ECO:0000313" key="3">
    <source>
        <dbReference type="EMBL" id="KAJ1968892.1"/>
    </source>
</evidence>
<dbReference type="OrthoDB" id="1938591at2759"/>
<proteinExistence type="predicted"/>